<dbReference type="Pfam" id="PF12582">
    <property type="entry name" value="DUF3757"/>
    <property type="match status" value="1"/>
</dbReference>
<keyword evidence="1" id="KW-0732">Signal</keyword>
<dbReference type="HOGENOM" id="CLU_154599_0_0_4"/>
<accession>F6G7G7</accession>
<dbReference type="KEGG" id="rsn:RSPO_m00262"/>
<evidence type="ECO:0008006" key="4">
    <source>
        <dbReference type="Google" id="ProtNLM"/>
    </source>
</evidence>
<evidence type="ECO:0000313" key="2">
    <source>
        <dbReference type="EMBL" id="AEG70903.1"/>
    </source>
</evidence>
<name>F6G7G7_RALS8</name>
<dbReference type="PATRIC" id="fig|1031711.3.peg.3525"/>
<sequence>MGVIILVAEIRKSLASAIFMAALTGNACAAVISCPSVSDIKQVPGEYGGFAYTATLPNGQQWTGENPMADEADLGRVAFQEAYIVNAKNFVACDYVGKKASGMRMALKTASPIRPVGAAWKWQKQADGTVLPHCVGPNPAQCTFE</sequence>
<feature type="signal peptide" evidence="1">
    <location>
        <begin position="1"/>
        <end position="29"/>
    </location>
</feature>
<gene>
    <name evidence="2" type="ordered locus">RSPO_m00262</name>
</gene>
<evidence type="ECO:0000313" key="3">
    <source>
        <dbReference type="Proteomes" id="UP000007953"/>
    </source>
</evidence>
<dbReference type="Proteomes" id="UP000007953">
    <property type="component" value="Plasmid megaplasmid"/>
</dbReference>
<feature type="chain" id="PRO_5003336395" description="Transmembrane protein" evidence="1">
    <location>
        <begin position="30"/>
        <end position="145"/>
    </location>
</feature>
<geneLocation type="plasmid" evidence="3"/>
<dbReference type="InterPro" id="IPR022231">
    <property type="entry name" value="DUF3757"/>
</dbReference>
<organism evidence="2 3">
    <name type="scientific">Ralstonia solanacearum (strain Po82)</name>
    <dbReference type="NCBI Taxonomy" id="1031711"/>
    <lineage>
        <taxon>Bacteria</taxon>
        <taxon>Pseudomonadati</taxon>
        <taxon>Pseudomonadota</taxon>
        <taxon>Betaproteobacteria</taxon>
        <taxon>Burkholderiales</taxon>
        <taxon>Burkholderiaceae</taxon>
        <taxon>Ralstonia</taxon>
        <taxon>Ralstonia solanacearum species complex</taxon>
    </lineage>
</organism>
<proteinExistence type="predicted"/>
<reference evidence="2 3" key="1">
    <citation type="journal article" date="2011" name="J. Bacteriol.">
        <title>Complete genome sequence of the plant pathogen Ralstonia solanacearum strain Po82.</title>
        <authorList>
            <person name="Xu J."/>
            <person name="Zheng H.J."/>
            <person name="Liu L."/>
            <person name="Pan Z.C."/>
            <person name="Prior P."/>
            <person name="Tang B."/>
            <person name="Xu J.S."/>
            <person name="Zhang H."/>
            <person name="Tian Q."/>
            <person name="Zhang L.Q."/>
            <person name="Feng J."/>
        </authorList>
    </citation>
    <scope>NUCLEOTIDE SEQUENCE [LARGE SCALE GENOMIC DNA]</scope>
    <source>
        <strain evidence="3">Po82</strain>
    </source>
</reference>
<dbReference type="AlphaFoldDB" id="F6G7G7"/>
<dbReference type="EMBL" id="CP002820">
    <property type="protein sequence ID" value="AEG70903.1"/>
    <property type="molecule type" value="Genomic_DNA"/>
</dbReference>
<keyword evidence="2" id="KW-0614">Plasmid</keyword>
<evidence type="ECO:0000256" key="1">
    <source>
        <dbReference type="SAM" id="SignalP"/>
    </source>
</evidence>
<protein>
    <recommendedName>
        <fullName evidence="4">Transmembrane protein</fullName>
    </recommendedName>
</protein>